<name>A0A139N6S0_9STRE</name>
<dbReference type="RefSeq" id="WP_061458437.1">
    <property type="nucleotide sequence ID" value="NZ_FNUH01000002.1"/>
</dbReference>
<dbReference type="InterPro" id="IPR029044">
    <property type="entry name" value="Nucleotide-diphossugar_trans"/>
</dbReference>
<dbReference type="Pfam" id="PF00535">
    <property type="entry name" value="Glycos_transf_2"/>
    <property type="match status" value="1"/>
</dbReference>
<reference evidence="3 5" key="2">
    <citation type="submission" date="2016-10" db="EMBL/GenBank/DDBJ databases">
        <authorList>
            <person name="de Groot N.N."/>
        </authorList>
    </citation>
    <scope>NUCLEOTIDE SEQUENCE [LARGE SCALE GENOMIC DNA]</scope>
    <source>
        <strain evidence="3 5">VTM1R29</strain>
    </source>
</reference>
<dbReference type="SUPFAM" id="SSF53448">
    <property type="entry name" value="Nucleotide-diphospho-sugar transferases"/>
    <property type="match status" value="1"/>
</dbReference>
<keyword evidence="2" id="KW-0808">Transferase</keyword>
<gene>
    <name evidence="3" type="ORF">SAMN04487839_101427</name>
    <name evidence="2" type="ORF">SGADD02_00732</name>
</gene>
<dbReference type="Proteomes" id="UP000070198">
    <property type="component" value="Unassembled WGS sequence"/>
</dbReference>
<dbReference type="PATRIC" id="fig|315405.11.peg.839"/>
<evidence type="ECO:0000313" key="3">
    <source>
        <dbReference type="EMBL" id="SEL95630.1"/>
    </source>
</evidence>
<sequence>MIYALIVIYNKSCEDSNSIKDIRKFSPDIPLIVFDNSETDFENESFCRNNGYIYYSKKKNIGISKAYNYVIKNTNFDDGDYLIMLDDDTHLTLEYIRELKAKVKENSYDVILPIVYAKDKIISPYNYHMNCRSKMVKAPDELIMSKVSGINSGMIIKTNVFKKVRYNEELFLDYVDYDFMRRIHSIAGEIAIMKSRINQEFQYFEYDKSKIQGALKRFEIDMHDYRILCEETGEKWFFYVHAIKFMIKQTINYRSFKFFILFIKNL</sequence>
<evidence type="ECO:0000313" key="5">
    <source>
        <dbReference type="Proteomes" id="UP000182764"/>
    </source>
</evidence>
<dbReference type="Proteomes" id="UP000182764">
    <property type="component" value="Unassembled WGS sequence"/>
</dbReference>
<dbReference type="EMBL" id="FOBM01000001">
    <property type="protein sequence ID" value="SEL95630.1"/>
    <property type="molecule type" value="Genomic_DNA"/>
</dbReference>
<dbReference type="InterPro" id="IPR001173">
    <property type="entry name" value="Glyco_trans_2-like"/>
</dbReference>
<evidence type="ECO:0000313" key="2">
    <source>
        <dbReference type="EMBL" id="KXT71745.1"/>
    </source>
</evidence>
<reference evidence="2 4" key="1">
    <citation type="submission" date="2016-01" db="EMBL/GenBank/DDBJ databases">
        <title>Highly variable Streptococcus oralis are common among viridans streptococci isolated from primates.</title>
        <authorList>
            <person name="Denapaite D."/>
            <person name="Rieger M."/>
            <person name="Koendgen S."/>
            <person name="Brueckner R."/>
            <person name="Ochigava I."/>
            <person name="Kappeler P."/>
            <person name="Maetz-Rensing K."/>
            <person name="Leendertz F."/>
            <person name="Hakenbeck R."/>
        </authorList>
    </citation>
    <scope>NUCLEOTIDE SEQUENCE [LARGE SCALE GENOMIC DNA]</scope>
    <source>
        <strain evidence="2 4">DD02</strain>
    </source>
</reference>
<feature type="domain" description="Glycosyltransferase 2-like" evidence="1">
    <location>
        <begin position="6"/>
        <end position="138"/>
    </location>
</feature>
<protein>
    <submittedName>
        <fullName evidence="3">Glycosyl transferase family 2</fullName>
    </submittedName>
    <submittedName>
        <fullName evidence="2">Glycosyl transferase, group 2 family protein</fullName>
    </submittedName>
</protein>
<dbReference type="AlphaFoldDB" id="A0A139N6S0"/>
<dbReference type="EMBL" id="LQOF01000110">
    <property type="protein sequence ID" value="KXT71745.1"/>
    <property type="molecule type" value="Genomic_DNA"/>
</dbReference>
<accession>A0A139N6S0</accession>
<organism evidence="2 4">
    <name type="scientific">Streptococcus gallolyticus</name>
    <dbReference type="NCBI Taxonomy" id="315405"/>
    <lineage>
        <taxon>Bacteria</taxon>
        <taxon>Bacillati</taxon>
        <taxon>Bacillota</taxon>
        <taxon>Bacilli</taxon>
        <taxon>Lactobacillales</taxon>
        <taxon>Streptococcaceae</taxon>
        <taxon>Streptococcus</taxon>
    </lineage>
</organism>
<evidence type="ECO:0000259" key="1">
    <source>
        <dbReference type="Pfam" id="PF00535"/>
    </source>
</evidence>
<dbReference type="Gene3D" id="3.90.550.10">
    <property type="entry name" value="Spore Coat Polysaccharide Biosynthesis Protein SpsA, Chain A"/>
    <property type="match status" value="1"/>
</dbReference>
<proteinExistence type="predicted"/>
<dbReference type="GO" id="GO:0016740">
    <property type="term" value="F:transferase activity"/>
    <property type="evidence" value="ECO:0007669"/>
    <property type="project" value="UniProtKB-KW"/>
</dbReference>
<evidence type="ECO:0000313" key="4">
    <source>
        <dbReference type="Proteomes" id="UP000070198"/>
    </source>
</evidence>